<dbReference type="InterPro" id="IPR037619">
    <property type="entry name" value="LIPB1/2_SAM_3rd"/>
</dbReference>
<dbReference type="Pfam" id="PF00536">
    <property type="entry name" value="SAM_1"/>
    <property type="match status" value="2"/>
</dbReference>
<feature type="domain" description="SAM" evidence="7">
    <location>
        <begin position="993"/>
        <end position="1049"/>
    </location>
</feature>
<comment type="similarity">
    <text evidence="1">Belongs to the liprin family. Liprin-beta subfamily.</text>
</comment>
<dbReference type="SUPFAM" id="SSF90257">
    <property type="entry name" value="Myosin rod fragments"/>
    <property type="match status" value="1"/>
</dbReference>
<comment type="caution">
    <text evidence="8">The sequence shown here is derived from an EMBL/GenBank/DDBJ whole genome shotgun (WGS) entry which is preliminary data.</text>
</comment>
<dbReference type="PROSITE" id="PS50105">
    <property type="entry name" value="SAM_DOMAIN"/>
    <property type="match status" value="3"/>
</dbReference>
<dbReference type="CDD" id="cd09566">
    <property type="entry name" value="SAM_liprin-beta1_2_repeat2"/>
    <property type="match status" value="1"/>
</dbReference>
<feature type="region of interest" description="Disordered" evidence="6">
    <location>
        <begin position="1"/>
        <end position="27"/>
    </location>
</feature>
<dbReference type="Pfam" id="PF07647">
    <property type="entry name" value="SAM_2"/>
    <property type="match status" value="1"/>
</dbReference>
<feature type="region of interest" description="Disordered" evidence="6">
    <location>
        <begin position="369"/>
        <end position="449"/>
    </location>
</feature>
<feature type="compositionally biased region" description="Low complexity" evidence="6">
    <location>
        <begin position="185"/>
        <end position="195"/>
    </location>
</feature>
<dbReference type="AlphaFoldDB" id="A0A8J2RXT6"/>
<feature type="compositionally biased region" description="Low complexity" evidence="6">
    <location>
        <begin position="383"/>
        <end position="397"/>
    </location>
</feature>
<feature type="coiled-coil region" evidence="5">
    <location>
        <begin position="518"/>
        <end position="552"/>
    </location>
</feature>
<protein>
    <recommendedName>
        <fullName evidence="7">SAM domain-containing protein</fullName>
    </recommendedName>
</protein>
<sequence length="1221" mass="135138">MWSFNRNSTPSHHLTALLSHPPQSNRPSLFPSNQRIYDCPYPLEAVNMQSDYQMNKEHQFDRPLIGNPEYEAVYLPGLPPPPPPPPTDKPWQWQNSPIYGANGSMQYYPGYASYVHPVVDSWMTYRPLPPPVTPPQYKSYSMERLNHPSVVYSFRSPAPSPVHTPSSSPVLSRARGSSPGSAIGRPGQPNQRRVVPPVPPAKNGVATKPPRPLRNRPTLVKAKTIDFADGCIEADPFQAQKPLEAGNKIPSLDSLYEQLKAFAAATPPPSAPLAPASPCTRSSRTIDNQMAADLAAAALEMVANSPLVRSRSATFSGAPSSFAFNSRSKKIIPFLLKRPTRKADSINGLAQQAEIITLVMFTTAVTKKKSGRAAPKMRHHANSKSSVSNHSSSTSSSSDEELVIRRKNLPSGKSEAESTSRHRRPSSRSSVERVHGRRSCHPHPTPHHYHVQQTYSLDRSHPHSHASGWGPPPPWSASPSPWLYPPAEMYPAMQQQRGSCCCCQTPPISCQPEMDERLQRLEGDKDSLQMQVSILMDQIEAQTDKIADLERTLSDRAFQLQKSEDNLQKEMLSRSAAETRQLELLSDISGLKLRYAAVEKDNMDLRGQLKRSEQDMITLVSQCYTLCGATLGPGFNKKDMLENLQSMNLRSNATSPASVVGTPPRHPGSATAELPRRALLSANSASSLQSSQSHQVSDSPRPSYLQSPKTPPASAFRKLDQDAYNSLPRQISANSHHSNNNNCLSAAGNSPPVTANKRAVVFGKHFQLPSLRVNSKRSTSAPNLAETEQKRLQDEAASSAERDDVMTESSFNSPTSPHSPSLNSFSKQPRGSLKKIFDKLKRANSGALEGDPSTPLSTEDFRRGGTLRATAGPRLGWKNGSPGPAETIKPIQESELPFAQWSSDDIASWLHDMGLHLYVSEVQRWGCRGQQLLEVPVADIEKELSVKHPLHKKKLILALEAKGRAQDPMSLVPILPDLLKYAGKLDHQWAVRWLDDIGLPQYKDAFLESRLDGRMLHLLTVDDLCTHLKVTNLLHLICIRRGIQVLRLNDYNPSCLQRRSVPEDPAHPTPGQVAVWTNHRVMEWLRAVDLSEYAPNMRGSGVHGGLLVHEARFNAELLATLLSIPQGKTLLRRHLATHFNQLVGREVVQAKREMETSSTYPPLTPVAKVKILKKSQFTLKRRKGKPDEFDSDDWVCPPFDSSDLDNDKTSIKSPVTKSTDL</sequence>
<evidence type="ECO:0000259" key="7">
    <source>
        <dbReference type="PROSITE" id="PS50105"/>
    </source>
</evidence>
<evidence type="ECO:0000256" key="6">
    <source>
        <dbReference type="SAM" id="MobiDB-lite"/>
    </source>
</evidence>
<feature type="compositionally biased region" description="Basic and acidic residues" evidence="6">
    <location>
        <begin position="787"/>
        <end position="805"/>
    </location>
</feature>
<dbReference type="Proteomes" id="UP000789390">
    <property type="component" value="Unassembled WGS sequence"/>
</dbReference>
<dbReference type="InterPro" id="IPR058914">
    <property type="entry name" value="LIPB1/2_CC"/>
</dbReference>
<dbReference type="SUPFAM" id="SSF47769">
    <property type="entry name" value="SAM/Pointed domain"/>
    <property type="match status" value="3"/>
</dbReference>
<proteinExistence type="inferred from homology"/>
<evidence type="ECO:0000313" key="8">
    <source>
        <dbReference type="EMBL" id="CAH0107095.1"/>
    </source>
</evidence>
<feature type="compositionally biased region" description="Polar residues" evidence="6">
    <location>
        <begin position="773"/>
        <end position="782"/>
    </location>
</feature>
<dbReference type="InterPro" id="IPR029515">
    <property type="entry name" value="Liprin"/>
</dbReference>
<feature type="region of interest" description="Disordered" evidence="6">
    <location>
        <begin position="1182"/>
        <end position="1221"/>
    </location>
</feature>
<dbReference type="InterPro" id="IPR001660">
    <property type="entry name" value="SAM"/>
</dbReference>
<keyword evidence="4 5" id="KW-0175">Coiled coil</keyword>
<organism evidence="8 9">
    <name type="scientific">Daphnia galeata</name>
    <dbReference type="NCBI Taxonomy" id="27404"/>
    <lineage>
        <taxon>Eukaryota</taxon>
        <taxon>Metazoa</taxon>
        <taxon>Ecdysozoa</taxon>
        <taxon>Arthropoda</taxon>
        <taxon>Crustacea</taxon>
        <taxon>Branchiopoda</taxon>
        <taxon>Diplostraca</taxon>
        <taxon>Cladocera</taxon>
        <taxon>Anomopoda</taxon>
        <taxon>Daphniidae</taxon>
        <taxon>Daphnia</taxon>
    </lineage>
</organism>
<gene>
    <name evidence="8" type="ORF">DGAL_LOCUS10382</name>
</gene>
<keyword evidence="2" id="KW-0597">Phosphoprotein</keyword>
<evidence type="ECO:0000256" key="4">
    <source>
        <dbReference type="ARBA" id="ARBA00023054"/>
    </source>
</evidence>
<feature type="compositionally biased region" description="Polar residues" evidence="6">
    <location>
        <begin position="1211"/>
        <end position="1221"/>
    </location>
</feature>
<name>A0A8J2RXT6_9CRUS</name>
<dbReference type="GO" id="GO:0007528">
    <property type="term" value="P:neuromuscular junction development"/>
    <property type="evidence" value="ECO:0007669"/>
    <property type="project" value="TreeGrafter"/>
</dbReference>
<evidence type="ECO:0000256" key="2">
    <source>
        <dbReference type="ARBA" id="ARBA00022553"/>
    </source>
</evidence>
<feature type="compositionally biased region" description="Basic residues" evidence="6">
    <location>
        <begin position="435"/>
        <end position="449"/>
    </location>
</feature>
<feature type="region of interest" description="Disordered" evidence="6">
    <location>
        <begin position="682"/>
        <end position="715"/>
    </location>
</feature>
<accession>A0A8J2RXT6</accession>
<dbReference type="Pfam" id="PF26022">
    <property type="entry name" value="CC_Liprin_beta"/>
    <property type="match status" value="1"/>
</dbReference>
<dbReference type="OrthoDB" id="6516566at2759"/>
<dbReference type="CDD" id="cd09569">
    <property type="entry name" value="SAM_liprin-beta1_2_repeat3"/>
    <property type="match status" value="1"/>
</dbReference>
<feature type="domain" description="SAM" evidence="7">
    <location>
        <begin position="901"/>
        <end position="960"/>
    </location>
</feature>
<dbReference type="FunFam" id="1.10.150.50:FF:000005">
    <property type="entry name" value="Liprin-beta-1 isoform 1"/>
    <property type="match status" value="1"/>
</dbReference>
<reference evidence="8" key="1">
    <citation type="submission" date="2021-11" db="EMBL/GenBank/DDBJ databases">
        <authorList>
            <person name="Schell T."/>
        </authorList>
    </citation>
    <scope>NUCLEOTIDE SEQUENCE</scope>
    <source>
        <strain evidence="8">M5</strain>
    </source>
</reference>
<dbReference type="CDD" id="cd09563">
    <property type="entry name" value="SAM_liprin-beta1_2_repeat1"/>
    <property type="match status" value="1"/>
</dbReference>
<evidence type="ECO:0000256" key="1">
    <source>
        <dbReference type="ARBA" id="ARBA00007547"/>
    </source>
</evidence>
<dbReference type="InterPro" id="IPR037617">
    <property type="entry name" value="LIPB1/2_SAM_1"/>
</dbReference>
<dbReference type="Gene3D" id="1.10.150.50">
    <property type="entry name" value="Transcription Factor, Ets-1"/>
    <property type="match status" value="3"/>
</dbReference>
<feature type="domain" description="SAM" evidence="7">
    <location>
        <begin position="1076"/>
        <end position="1109"/>
    </location>
</feature>
<feature type="region of interest" description="Disordered" evidence="6">
    <location>
        <begin position="773"/>
        <end position="829"/>
    </location>
</feature>
<dbReference type="InterPro" id="IPR037618">
    <property type="entry name" value="LIPB1/2_SAM_2nd"/>
</dbReference>
<dbReference type="PANTHER" id="PTHR12587:SF14">
    <property type="entry name" value="AT31531P"/>
    <property type="match status" value="1"/>
</dbReference>
<evidence type="ECO:0000256" key="5">
    <source>
        <dbReference type="SAM" id="Coils"/>
    </source>
</evidence>
<dbReference type="PANTHER" id="PTHR12587">
    <property type="entry name" value="LAR INTERACTING PROTEIN LIP -RELATED PROTEIN"/>
    <property type="match status" value="1"/>
</dbReference>
<dbReference type="SMART" id="SM00454">
    <property type="entry name" value="SAM"/>
    <property type="match status" value="3"/>
</dbReference>
<feature type="compositionally biased region" description="Basic residues" evidence="6">
    <location>
        <begin position="369"/>
        <end position="382"/>
    </location>
</feature>
<feature type="region of interest" description="Disordered" evidence="6">
    <location>
        <begin position="731"/>
        <end position="751"/>
    </location>
</feature>
<feature type="region of interest" description="Disordered" evidence="6">
    <location>
        <begin position="652"/>
        <end position="671"/>
    </location>
</feature>
<feature type="compositionally biased region" description="Polar residues" evidence="6">
    <location>
        <begin position="807"/>
        <end position="829"/>
    </location>
</feature>
<feature type="compositionally biased region" description="Low complexity" evidence="6">
    <location>
        <begin position="682"/>
        <end position="699"/>
    </location>
</feature>
<evidence type="ECO:0000313" key="9">
    <source>
        <dbReference type="Proteomes" id="UP000789390"/>
    </source>
</evidence>
<keyword evidence="9" id="KW-1185">Reference proteome</keyword>
<dbReference type="FunFam" id="1.10.150.50:FF:000007">
    <property type="entry name" value="Liprin-beta-1 isoform 1"/>
    <property type="match status" value="1"/>
</dbReference>
<dbReference type="EMBL" id="CAKKLH010000257">
    <property type="protein sequence ID" value="CAH0107095.1"/>
    <property type="molecule type" value="Genomic_DNA"/>
</dbReference>
<feature type="compositionally biased region" description="Polar residues" evidence="6">
    <location>
        <begin position="1"/>
        <end position="12"/>
    </location>
</feature>
<evidence type="ECO:0000256" key="3">
    <source>
        <dbReference type="ARBA" id="ARBA00022737"/>
    </source>
</evidence>
<dbReference type="GO" id="GO:0048786">
    <property type="term" value="C:presynaptic active zone"/>
    <property type="evidence" value="ECO:0007669"/>
    <property type="project" value="TreeGrafter"/>
</dbReference>
<feature type="region of interest" description="Disordered" evidence="6">
    <location>
        <begin position="843"/>
        <end position="883"/>
    </location>
</feature>
<dbReference type="InterPro" id="IPR013761">
    <property type="entry name" value="SAM/pointed_sf"/>
</dbReference>
<keyword evidence="3" id="KW-0677">Repeat</keyword>
<dbReference type="GO" id="GO:0005829">
    <property type="term" value="C:cytosol"/>
    <property type="evidence" value="ECO:0007669"/>
    <property type="project" value="UniProtKB-ARBA"/>
</dbReference>
<feature type="region of interest" description="Disordered" evidence="6">
    <location>
        <begin position="156"/>
        <end position="216"/>
    </location>
</feature>